<dbReference type="PANTHER" id="PTHR30346">
    <property type="entry name" value="TRANSCRIPTIONAL DUAL REGULATOR HCAR-RELATED"/>
    <property type="match status" value="1"/>
</dbReference>
<comment type="similarity">
    <text evidence="1">Belongs to the LysR transcriptional regulatory family.</text>
</comment>
<dbReference type="SUPFAM" id="SSF46785">
    <property type="entry name" value="Winged helix' DNA-binding domain"/>
    <property type="match status" value="1"/>
</dbReference>
<organism evidence="7 8">
    <name type="scientific">Pustulibacterium marinum</name>
    <dbReference type="NCBI Taxonomy" id="1224947"/>
    <lineage>
        <taxon>Bacteria</taxon>
        <taxon>Pseudomonadati</taxon>
        <taxon>Bacteroidota</taxon>
        <taxon>Flavobacteriia</taxon>
        <taxon>Flavobacteriales</taxon>
        <taxon>Flavobacteriaceae</taxon>
        <taxon>Pustulibacterium</taxon>
    </lineage>
</organism>
<evidence type="ECO:0000256" key="3">
    <source>
        <dbReference type="ARBA" id="ARBA00023125"/>
    </source>
</evidence>
<dbReference type="InterPro" id="IPR036390">
    <property type="entry name" value="WH_DNA-bd_sf"/>
</dbReference>
<dbReference type="SUPFAM" id="SSF53850">
    <property type="entry name" value="Periplasmic binding protein-like II"/>
    <property type="match status" value="1"/>
</dbReference>
<dbReference type="Pfam" id="PF03466">
    <property type="entry name" value="LysR_substrate"/>
    <property type="match status" value="1"/>
</dbReference>
<dbReference type="InterPro" id="IPR005119">
    <property type="entry name" value="LysR_subst-bd"/>
</dbReference>
<name>A0A1I7IME5_9FLAO</name>
<sequence length="308" mass="35612">MTLQQLQYVVALDTHRHFVKAAESCFVAQPTLTLQVKKLEEEVHLTLFDRSVKPLEPTPQGARFIVRARQILREVEGLKEMVNQDRQSVEGNFKIGIIPTLAPYILPLFLKVFQEKLPKVSLEILELQSDVILEQLRVGQLDIGLLVTPTHIPQLREIKLFQEPFWVFAAEGHKLLKKQAIDAAELPKEDLWLLQQGHCFRDQILNVCQTNAQETTQPIQFKTGSIETLKRMIQNHKGFTLIPELAIDIQDQKWVRPFKDPQPARQIGMVVHGSFTKEVLLKELRDSIIHSVPDHFTKSHEYFTVQWR</sequence>
<dbReference type="OrthoDB" id="9803735at2"/>
<dbReference type="PANTHER" id="PTHR30346:SF26">
    <property type="entry name" value="HYDROGEN PEROXIDE-INDUCIBLE GENES ACTIVATOR"/>
    <property type="match status" value="1"/>
</dbReference>
<proteinExistence type="inferred from homology"/>
<keyword evidence="5" id="KW-0804">Transcription</keyword>
<dbReference type="InterPro" id="IPR036388">
    <property type="entry name" value="WH-like_DNA-bd_sf"/>
</dbReference>
<keyword evidence="8" id="KW-1185">Reference proteome</keyword>
<feature type="domain" description="HTH lysR-type" evidence="6">
    <location>
        <begin position="1"/>
        <end position="58"/>
    </location>
</feature>
<dbReference type="InterPro" id="IPR000847">
    <property type="entry name" value="LysR_HTH_N"/>
</dbReference>
<dbReference type="FunFam" id="1.10.10.10:FF:000001">
    <property type="entry name" value="LysR family transcriptional regulator"/>
    <property type="match status" value="1"/>
</dbReference>
<reference evidence="8" key="1">
    <citation type="submission" date="2016-10" db="EMBL/GenBank/DDBJ databases">
        <authorList>
            <person name="Varghese N."/>
            <person name="Submissions S."/>
        </authorList>
    </citation>
    <scope>NUCLEOTIDE SEQUENCE [LARGE SCALE GENOMIC DNA]</scope>
    <source>
        <strain evidence="8">CGMCC 1.12333</strain>
    </source>
</reference>
<dbReference type="CDD" id="cd08411">
    <property type="entry name" value="PBP2_OxyR"/>
    <property type="match status" value="1"/>
</dbReference>
<keyword evidence="4" id="KW-0010">Activator</keyword>
<evidence type="ECO:0000313" key="8">
    <source>
        <dbReference type="Proteomes" id="UP000199138"/>
    </source>
</evidence>
<keyword evidence="3" id="KW-0238">DNA-binding</keyword>
<dbReference type="GO" id="GO:0003700">
    <property type="term" value="F:DNA-binding transcription factor activity"/>
    <property type="evidence" value="ECO:0007669"/>
    <property type="project" value="InterPro"/>
</dbReference>
<protein>
    <submittedName>
        <fullName evidence="7">LysR family transcriptional regulator, hydrogen peroxide-inducible genes activator</fullName>
    </submittedName>
</protein>
<dbReference type="PRINTS" id="PR00039">
    <property type="entry name" value="HTHLYSR"/>
</dbReference>
<dbReference type="Gene3D" id="1.10.10.10">
    <property type="entry name" value="Winged helix-like DNA-binding domain superfamily/Winged helix DNA-binding domain"/>
    <property type="match status" value="1"/>
</dbReference>
<dbReference type="Pfam" id="PF00126">
    <property type="entry name" value="HTH_1"/>
    <property type="match status" value="1"/>
</dbReference>
<dbReference type="EMBL" id="FPBK01000018">
    <property type="protein sequence ID" value="SFU74076.1"/>
    <property type="molecule type" value="Genomic_DNA"/>
</dbReference>
<evidence type="ECO:0000259" key="6">
    <source>
        <dbReference type="PROSITE" id="PS50931"/>
    </source>
</evidence>
<dbReference type="Gene3D" id="3.40.190.10">
    <property type="entry name" value="Periplasmic binding protein-like II"/>
    <property type="match status" value="2"/>
</dbReference>
<dbReference type="AlphaFoldDB" id="A0A1I7IME5"/>
<evidence type="ECO:0000313" key="7">
    <source>
        <dbReference type="EMBL" id="SFU74076.1"/>
    </source>
</evidence>
<dbReference type="GO" id="GO:0032993">
    <property type="term" value="C:protein-DNA complex"/>
    <property type="evidence" value="ECO:0007669"/>
    <property type="project" value="TreeGrafter"/>
</dbReference>
<evidence type="ECO:0000256" key="2">
    <source>
        <dbReference type="ARBA" id="ARBA00023015"/>
    </source>
</evidence>
<dbReference type="STRING" id="1224947.SAMN05216480_1183"/>
<dbReference type="RefSeq" id="WP_093026326.1">
    <property type="nucleotide sequence ID" value="NZ_FPBK01000018.1"/>
</dbReference>
<dbReference type="Proteomes" id="UP000199138">
    <property type="component" value="Unassembled WGS sequence"/>
</dbReference>
<gene>
    <name evidence="7" type="ORF">SAMN05216480_1183</name>
</gene>
<dbReference type="PROSITE" id="PS50931">
    <property type="entry name" value="HTH_LYSR"/>
    <property type="match status" value="1"/>
</dbReference>
<dbReference type="GO" id="GO:0003677">
    <property type="term" value="F:DNA binding"/>
    <property type="evidence" value="ECO:0007669"/>
    <property type="project" value="UniProtKB-KW"/>
</dbReference>
<keyword evidence="2" id="KW-0805">Transcription regulation</keyword>
<evidence type="ECO:0000256" key="4">
    <source>
        <dbReference type="ARBA" id="ARBA00023159"/>
    </source>
</evidence>
<evidence type="ECO:0000256" key="1">
    <source>
        <dbReference type="ARBA" id="ARBA00009437"/>
    </source>
</evidence>
<evidence type="ECO:0000256" key="5">
    <source>
        <dbReference type="ARBA" id="ARBA00023163"/>
    </source>
</evidence>
<accession>A0A1I7IME5</accession>